<organism evidence="1 2">
    <name type="scientific">Scytonema hofmannii FACHB-248</name>
    <dbReference type="NCBI Taxonomy" id="1842502"/>
    <lineage>
        <taxon>Bacteria</taxon>
        <taxon>Bacillati</taxon>
        <taxon>Cyanobacteriota</taxon>
        <taxon>Cyanophyceae</taxon>
        <taxon>Nostocales</taxon>
        <taxon>Scytonemataceae</taxon>
        <taxon>Scytonema</taxon>
    </lineage>
</organism>
<evidence type="ECO:0008006" key="3">
    <source>
        <dbReference type="Google" id="ProtNLM"/>
    </source>
</evidence>
<dbReference type="EMBL" id="JACJTA010000019">
    <property type="protein sequence ID" value="MBD2605122.1"/>
    <property type="molecule type" value="Genomic_DNA"/>
</dbReference>
<dbReference type="RefSeq" id="WP_038296474.1">
    <property type="nucleotide sequence ID" value="NZ_JACJTA010000019.1"/>
</dbReference>
<keyword evidence="2" id="KW-1185">Reference proteome</keyword>
<gene>
    <name evidence="1" type="ORF">H6G81_11415</name>
</gene>
<name>A0ABR8GPG9_9CYAN</name>
<dbReference type="Proteomes" id="UP000660380">
    <property type="component" value="Unassembled WGS sequence"/>
</dbReference>
<sequence length="173" mass="19624">MFLRVWGTTLVLASFWLTSPLITSVLADQSVATSQSSNSKQISVTKAEFGVERVGARGNVTFIPTMRVPLQEKKRYGWRIQLKDYKGEVTWREVLRLPKQPENWGTDNGENFSLTANGTEGVTTRTQKAQNGVIENFWTIAPGDPSGKHKIEVYIDNRRIAAFEFEVVRLKQY</sequence>
<evidence type="ECO:0000313" key="1">
    <source>
        <dbReference type="EMBL" id="MBD2605122.1"/>
    </source>
</evidence>
<reference evidence="1 2" key="1">
    <citation type="journal article" date="2020" name="ISME J.">
        <title>Comparative genomics reveals insights into cyanobacterial evolution and habitat adaptation.</title>
        <authorList>
            <person name="Chen M.Y."/>
            <person name="Teng W.K."/>
            <person name="Zhao L."/>
            <person name="Hu C.X."/>
            <person name="Zhou Y.K."/>
            <person name="Han B.P."/>
            <person name="Song L.R."/>
            <person name="Shu W.S."/>
        </authorList>
    </citation>
    <scope>NUCLEOTIDE SEQUENCE [LARGE SCALE GENOMIC DNA]</scope>
    <source>
        <strain evidence="1 2">FACHB-248</strain>
    </source>
</reference>
<proteinExistence type="predicted"/>
<comment type="caution">
    <text evidence="1">The sequence shown here is derived from an EMBL/GenBank/DDBJ whole genome shotgun (WGS) entry which is preliminary data.</text>
</comment>
<accession>A0ABR8GPG9</accession>
<protein>
    <recommendedName>
        <fullName evidence="3">Proteinase inhibitor I42 chagasin domain-containing protein</fullName>
    </recommendedName>
</protein>
<evidence type="ECO:0000313" key="2">
    <source>
        <dbReference type="Proteomes" id="UP000660380"/>
    </source>
</evidence>